<keyword evidence="3 7" id="KW-0812">Transmembrane</keyword>
<feature type="transmembrane region" description="Helical" evidence="7">
    <location>
        <begin position="128"/>
        <end position="148"/>
    </location>
</feature>
<evidence type="ECO:0000256" key="2">
    <source>
        <dbReference type="ARBA" id="ARBA00022448"/>
    </source>
</evidence>
<feature type="transmembrane region" description="Helical" evidence="7">
    <location>
        <begin position="270"/>
        <end position="290"/>
    </location>
</feature>
<dbReference type="GO" id="GO:0016020">
    <property type="term" value="C:membrane"/>
    <property type="evidence" value="ECO:0007669"/>
    <property type="project" value="UniProtKB-SubCell"/>
</dbReference>
<dbReference type="PANTHER" id="PTHR43385">
    <property type="entry name" value="RIBOFLAVIN TRANSPORTER RIBJ"/>
    <property type="match status" value="1"/>
</dbReference>
<evidence type="ECO:0000256" key="7">
    <source>
        <dbReference type="SAM" id="Phobius"/>
    </source>
</evidence>
<dbReference type="PANTHER" id="PTHR43385:SF1">
    <property type="entry name" value="RIBOFLAVIN TRANSPORTER RIBJ"/>
    <property type="match status" value="1"/>
</dbReference>
<comment type="subcellular location">
    <subcellularLocation>
        <location evidence="1">Membrane</location>
        <topology evidence="1">Multi-pass membrane protein</topology>
    </subcellularLocation>
</comment>
<dbReference type="InterPro" id="IPR036259">
    <property type="entry name" value="MFS_trans_sf"/>
</dbReference>
<evidence type="ECO:0000313" key="9">
    <source>
        <dbReference type="Proteomes" id="UP001519460"/>
    </source>
</evidence>
<protein>
    <submittedName>
        <fullName evidence="8">Uncharacterized protein</fullName>
    </submittedName>
</protein>
<feature type="transmembrane region" description="Helical" evidence="7">
    <location>
        <begin position="180"/>
        <end position="203"/>
    </location>
</feature>
<keyword evidence="2" id="KW-0813">Transport</keyword>
<gene>
    <name evidence="8" type="ORF">BaRGS_00036190</name>
</gene>
<dbReference type="SUPFAM" id="SSF103473">
    <property type="entry name" value="MFS general substrate transporter"/>
    <property type="match status" value="1"/>
</dbReference>
<evidence type="ECO:0000313" key="8">
    <source>
        <dbReference type="EMBL" id="KAK7469813.1"/>
    </source>
</evidence>
<feature type="transmembrane region" description="Helical" evidence="7">
    <location>
        <begin position="155"/>
        <end position="174"/>
    </location>
</feature>
<sequence length="326" mass="34937">MSFTKKNFVGSGKGDLVLNSRQGAGDVHGKEKGPERVVNQGAERSKHRNPGDGDENLSDVVDSGQSRETISCCRRKLPPVRALVSVAACVLVQFTLGISYSFGNLMPYLTSYIRNATGDTSLDYARTLWINTGGTLAGCVGGVVAGLIEPHVPNRLFLLAACAIFGVSFFATAWAVKTSFALVVVFFGMLGAVGDAILYAGCGSIPLQWFSKRRGLVTGIVTAGYGGGAFLWNQVITLWINPNNLQPDLQDGEDVYFTQPEVLDKVPSCFLLLGGVLSGTQLVCLLALSYPPSDEKHDLTLTVPLPDESPEELTESECEEQLKVGR</sequence>
<proteinExistence type="predicted"/>
<dbReference type="AlphaFoldDB" id="A0ABD0JCI0"/>
<accession>A0ABD0JCI0</accession>
<evidence type="ECO:0000256" key="6">
    <source>
        <dbReference type="SAM" id="MobiDB-lite"/>
    </source>
</evidence>
<evidence type="ECO:0000256" key="1">
    <source>
        <dbReference type="ARBA" id="ARBA00004141"/>
    </source>
</evidence>
<feature type="compositionally biased region" description="Acidic residues" evidence="6">
    <location>
        <begin position="308"/>
        <end position="319"/>
    </location>
</feature>
<dbReference type="EMBL" id="JACVVK020000503">
    <property type="protein sequence ID" value="KAK7469813.1"/>
    <property type="molecule type" value="Genomic_DNA"/>
</dbReference>
<dbReference type="Gene3D" id="1.20.1250.20">
    <property type="entry name" value="MFS general substrate transporter like domains"/>
    <property type="match status" value="1"/>
</dbReference>
<evidence type="ECO:0000256" key="5">
    <source>
        <dbReference type="ARBA" id="ARBA00023136"/>
    </source>
</evidence>
<dbReference type="Pfam" id="PF07690">
    <property type="entry name" value="MFS_1"/>
    <property type="match status" value="1"/>
</dbReference>
<evidence type="ECO:0000256" key="3">
    <source>
        <dbReference type="ARBA" id="ARBA00022692"/>
    </source>
</evidence>
<organism evidence="8 9">
    <name type="scientific">Batillaria attramentaria</name>
    <dbReference type="NCBI Taxonomy" id="370345"/>
    <lineage>
        <taxon>Eukaryota</taxon>
        <taxon>Metazoa</taxon>
        <taxon>Spiralia</taxon>
        <taxon>Lophotrochozoa</taxon>
        <taxon>Mollusca</taxon>
        <taxon>Gastropoda</taxon>
        <taxon>Caenogastropoda</taxon>
        <taxon>Sorbeoconcha</taxon>
        <taxon>Cerithioidea</taxon>
        <taxon>Batillariidae</taxon>
        <taxon>Batillaria</taxon>
    </lineage>
</organism>
<feature type="non-terminal residue" evidence="8">
    <location>
        <position position="326"/>
    </location>
</feature>
<evidence type="ECO:0000256" key="4">
    <source>
        <dbReference type="ARBA" id="ARBA00022989"/>
    </source>
</evidence>
<feature type="region of interest" description="Disordered" evidence="6">
    <location>
        <begin position="1"/>
        <end position="62"/>
    </location>
</feature>
<reference evidence="8 9" key="1">
    <citation type="journal article" date="2023" name="Sci. Data">
        <title>Genome assembly of the Korean intertidal mud-creeper Batillaria attramentaria.</title>
        <authorList>
            <person name="Patra A.K."/>
            <person name="Ho P.T."/>
            <person name="Jun S."/>
            <person name="Lee S.J."/>
            <person name="Kim Y."/>
            <person name="Won Y.J."/>
        </authorList>
    </citation>
    <scope>NUCLEOTIDE SEQUENCE [LARGE SCALE GENOMIC DNA]</scope>
    <source>
        <strain evidence="8">Wonlab-2016</strain>
    </source>
</reference>
<keyword evidence="4 7" id="KW-1133">Transmembrane helix</keyword>
<feature type="region of interest" description="Disordered" evidence="6">
    <location>
        <begin position="304"/>
        <end position="326"/>
    </location>
</feature>
<feature type="transmembrane region" description="Helical" evidence="7">
    <location>
        <begin position="82"/>
        <end position="102"/>
    </location>
</feature>
<name>A0ABD0JCI0_9CAEN</name>
<keyword evidence="5 7" id="KW-0472">Membrane</keyword>
<keyword evidence="9" id="KW-1185">Reference proteome</keyword>
<dbReference type="InterPro" id="IPR011701">
    <property type="entry name" value="MFS"/>
</dbReference>
<feature type="transmembrane region" description="Helical" evidence="7">
    <location>
        <begin position="215"/>
        <end position="240"/>
    </location>
</feature>
<dbReference type="InterPro" id="IPR052983">
    <property type="entry name" value="MFS_Riboflavin_Transporter"/>
</dbReference>
<dbReference type="Proteomes" id="UP001519460">
    <property type="component" value="Unassembled WGS sequence"/>
</dbReference>
<comment type="caution">
    <text evidence="8">The sequence shown here is derived from an EMBL/GenBank/DDBJ whole genome shotgun (WGS) entry which is preliminary data.</text>
</comment>